<evidence type="ECO:0000313" key="1">
    <source>
        <dbReference type="EMBL" id="VAX03336.1"/>
    </source>
</evidence>
<name>A0A3B1AC53_9ZZZZ</name>
<gene>
    <name evidence="1" type="ORF">MNBD_GAMMA20-1882</name>
</gene>
<organism evidence="1">
    <name type="scientific">hydrothermal vent metagenome</name>
    <dbReference type="NCBI Taxonomy" id="652676"/>
    <lineage>
        <taxon>unclassified sequences</taxon>
        <taxon>metagenomes</taxon>
        <taxon>ecological metagenomes</taxon>
    </lineage>
</organism>
<accession>A0A3B1AC53</accession>
<protein>
    <submittedName>
        <fullName evidence="1">Uncharacterized protein</fullName>
    </submittedName>
</protein>
<proteinExistence type="predicted"/>
<dbReference type="AlphaFoldDB" id="A0A3B1AC53"/>
<reference evidence="1" key="1">
    <citation type="submission" date="2018-06" db="EMBL/GenBank/DDBJ databases">
        <authorList>
            <person name="Zhirakovskaya E."/>
        </authorList>
    </citation>
    <scope>NUCLEOTIDE SEQUENCE</scope>
</reference>
<sequence>LITIVNDKPKPICKLRMELPGCLTRVINKAPEKEPRRRCADGKAMAAALRRCGERAGYLRS</sequence>
<dbReference type="EMBL" id="UOFU01000319">
    <property type="protein sequence ID" value="VAX03336.1"/>
    <property type="molecule type" value="Genomic_DNA"/>
</dbReference>
<feature type="non-terminal residue" evidence="1">
    <location>
        <position position="1"/>
    </location>
</feature>